<evidence type="ECO:0000313" key="2">
    <source>
        <dbReference type="Proteomes" id="UP001519460"/>
    </source>
</evidence>
<name>A0ABD0K9S8_9CAEN</name>
<evidence type="ECO:0000313" key="1">
    <source>
        <dbReference type="EMBL" id="KAK7483696.1"/>
    </source>
</evidence>
<protein>
    <submittedName>
        <fullName evidence="1">Uncharacterized protein</fullName>
    </submittedName>
</protein>
<organism evidence="1 2">
    <name type="scientific">Batillaria attramentaria</name>
    <dbReference type="NCBI Taxonomy" id="370345"/>
    <lineage>
        <taxon>Eukaryota</taxon>
        <taxon>Metazoa</taxon>
        <taxon>Spiralia</taxon>
        <taxon>Lophotrochozoa</taxon>
        <taxon>Mollusca</taxon>
        <taxon>Gastropoda</taxon>
        <taxon>Caenogastropoda</taxon>
        <taxon>Sorbeoconcha</taxon>
        <taxon>Cerithioidea</taxon>
        <taxon>Batillariidae</taxon>
        <taxon>Batillaria</taxon>
    </lineage>
</organism>
<proteinExistence type="predicted"/>
<accession>A0ABD0K9S8</accession>
<gene>
    <name evidence="1" type="ORF">BaRGS_00025017</name>
</gene>
<dbReference type="AlphaFoldDB" id="A0ABD0K9S8"/>
<dbReference type="Proteomes" id="UP001519460">
    <property type="component" value="Unassembled WGS sequence"/>
</dbReference>
<comment type="caution">
    <text evidence="1">The sequence shown here is derived from an EMBL/GenBank/DDBJ whole genome shotgun (WGS) entry which is preliminary data.</text>
</comment>
<dbReference type="EMBL" id="JACVVK020000222">
    <property type="protein sequence ID" value="KAK7483696.1"/>
    <property type="molecule type" value="Genomic_DNA"/>
</dbReference>
<reference evidence="1 2" key="1">
    <citation type="journal article" date="2023" name="Sci. Data">
        <title>Genome assembly of the Korean intertidal mud-creeper Batillaria attramentaria.</title>
        <authorList>
            <person name="Patra A.K."/>
            <person name="Ho P.T."/>
            <person name="Jun S."/>
            <person name="Lee S.J."/>
            <person name="Kim Y."/>
            <person name="Won Y.J."/>
        </authorList>
    </citation>
    <scope>NUCLEOTIDE SEQUENCE [LARGE SCALE GENOMIC DNA]</scope>
    <source>
        <strain evidence="1">Wonlab-2016</strain>
    </source>
</reference>
<sequence>MADRQLLKPGVSRPVVHTWEACLARQMLAVVGQGVRTTEGTVAVPAHSGLPMRTCMPALQYQGGQMSQPPIRFTWLLMRMVNSFGAASHCTESISSLKCGLFEDYFSPASVSVSKHALSSRVTIETRATFHLVLTGVSSVRGSALHTPAVKDQH</sequence>
<keyword evidence="2" id="KW-1185">Reference proteome</keyword>